<dbReference type="EMBL" id="GL348716">
    <property type="protein sequence ID" value="EFH57334.1"/>
    <property type="molecule type" value="Genomic_DNA"/>
</dbReference>
<evidence type="ECO:0000313" key="2">
    <source>
        <dbReference type="Proteomes" id="UP000008694"/>
    </source>
</evidence>
<dbReference type="AlphaFoldDB" id="D7LLE4"/>
<dbReference type="InterPro" id="IPR055294">
    <property type="entry name" value="FBL60-like"/>
</dbReference>
<reference evidence="2" key="1">
    <citation type="journal article" date="2011" name="Nat. Genet.">
        <title>The Arabidopsis lyrata genome sequence and the basis of rapid genome size change.</title>
        <authorList>
            <person name="Hu T.T."/>
            <person name="Pattyn P."/>
            <person name="Bakker E.G."/>
            <person name="Cao J."/>
            <person name="Cheng J.-F."/>
            <person name="Clark R.M."/>
            <person name="Fahlgren N."/>
            <person name="Fawcett J.A."/>
            <person name="Grimwood J."/>
            <person name="Gundlach H."/>
            <person name="Haberer G."/>
            <person name="Hollister J.D."/>
            <person name="Ossowski S."/>
            <person name="Ottilar R.P."/>
            <person name="Salamov A.A."/>
            <person name="Schneeberger K."/>
            <person name="Spannagl M."/>
            <person name="Wang X."/>
            <person name="Yang L."/>
            <person name="Nasrallah M.E."/>
            <person name="Bergelson J."/>
            <person name="Carrington J.C."/>
            <person name="Gaut B.S."/>
            <person name="Schmutz J."/>
            <person name="Mayer K.F.X."/>
            <person name="Van de Peer Y."/>
            <person name="Grigoriev I.V."/>
            <person name="Nordborg M."/>
            <person name="Weigel D."/>
            <person name="Guo Y.-L."/>
        </authorList>
    </citation>
    <scope>NUCLEOTIDE SEQUENCE [LARGE SCALE GENOMIC DNA]</scope>
    <source>
        <strain evidence="2">cv. MN47</strain>
    </source>
</reference>
<dbReference type="PANTHER" id="PTHR31293">
    <property type="entry name" value="RNI-LIKE SUPERFAMILY PROTEIN"/>
    <property type="match status" value="1"/>
</dbReference>
<dbReference type="eggNOG" id="ENOG502SR4H">
    <property type="taxonomic scope" value="Eukaryota"/>
</dbReference>
<sequence length="208" mass="24181">MYQDFISGCHVLEELFLHYDNDSRCPAWNGLVSSPSIKRLNIYHNLPELRLKAYDECWFKTRSLIYLEYSSYVTEKYVVDFGSLVEARLDLRLIDDDENENESDEDEAGEDENVFGDVKDLVKGMINVKTLHLSLILLSNKSRCFTCGVIQFRYFKTSSLYFESDKERGWQVVPLLLNNSPNLETLVIKVLSISFDNLTHTHNLIFLC</sequence>
<protein>
    <recommendedName>
        <fullName evidence="3">FBD domain-containing protein</fullName>
    </recommendedName>
</protein>
<name>D7LLE4_ARALL</name>
<dbReference type="HOGENOM" id="CLU_1322509_0_0_1"/>
<accession>D7LLE4</accession>
<dbReference type="Proteomes" id="UP000008694">
    <property type="component" value="Unassembled WGS sequence"/>
</dbReference>
<gene>
    <name evidence="1" type="ORF">ARALYDRAFT_901960</name>
</gene>
<evidence type="ECO:0000313" key="1">
    <source>
        <dbReference type="EMBL" id="EFH57334.1"/>
    </source>
</evidence>
<keyword evidence="2" id="KW-1185">Reference proteome</keyword>
<organism evidence="2">
    <name type="scientific">Arabidopsis lyrata subsp. lyrata</name>
    <name type="common">Lyre-leaved rock-cress</name>
    <dbReference type="NCBI Taxonomy" id="81972"/>
    <lineage>
        <taxon>Eukaryota</taxon>
        <taxon>Viridiplantae</taxon>
        <taxon>Streptophyta</taxon>
        <taxon>Embryophyta</taxon>
        <taxon>Tracheophyta</taxon>
        <taxon>Spermatophyta</taxon>
        <taxon>Magnoliopsida</taxon>
        <taxon>eudicotyledons</taxon>
        <taxon>Gunneridae</taxon>
        <taxon>Pentapetalae</taxon>
        <taxon>rosids</taxon>
        <taxon>malvids</taxon>
        <taxon>Brassicales</taxon>
        <taxon>Brassicaceae</taxon>
        <taxon>Camelineae</taxon>
        <taxon>Arabidopsis</taxon>
    </lineage>
</organism>
<proteinExistence type="predicted"/>
<dbReference type="Gramene" id="scaffold_401461.1">
    <property type="protein sequence ID" value="scaffold_401461.1"/>
    <property type="gene ID" value="scaffold_401461.1"/>
</dbReference>
<evidence type="ECO:0008006" key="3">
    <source>
        <dbReference type="Google" id="ProtNLM"/>
    </source>
</evidence>
<dbReference type="PANTHER" id="PTHR31293:SF23">
    <property type="entry name" value="F-BOX DOMAIN-CONTAINING PROTEIN"/>
    <property type="match status" value="1"/>
</dbReference>